<accession>A0A1J6W2S9</accession>
<dbReference type="EMBL" id="MINN01000074">
    <property type="protein sequence ID" value="OIU71898.1"/>
    <property type="molecule type" value="Genomic_DNA"/>
</dbReference>
<dbReference type="Proteomes" id="UP000182062">
    <property type="component" value="Unassembled WGS sequence"/>
</dbReference>
<reference evidence="1 2" key="1">
    <citation type="submission" date="2016-09" db="EMBL/GenBank/DDBJ databases">
        <title>Bacillus aquimaris SAMM genome sequence reveals colonization and biosurfactant production capacities.</title>
        <authorList>
            <person name="Waghmode S.R."/>
            <person name="Suryavanshi M.V."/>
        </authorList>
    </citation>
    <scope>NUCLEOTIDE SEQUENCE [LARGE SCALE GENOMIC DNA]</scope>
    <source>
        <strain evidence="1 2">SAMM</strain>
    </source>
</reference>
<gene>
    <name evidence="1" type="ORF">BHE18_04430</name>
</gene>
<dbReference type="AlphaFoldDB" id="A0A1J6W2S9"/>
<proteinExistence type="predicted"/>
<name>A0A1J6W2S9_9BACI</name>
<keyword evidence="2" id="KW-1185">Reference proteome</keyword>
<evidence type="ECO:0000313" key="2">
    <source>
        <dbReference type="Proteomes" id="UP000182062"/>
    </source>
</evidence>
<protein>
    <submittedName>
        <fullName evidence="1">Uncharacterized protein</fullName>
    </submittedName>
</protein>
<comment type="caution">
    <text evidence="1">The sequence shown here is derived from an EMBL/GenBank/DDBJ whole genome shotgun (WGS) entry which is preliminary data.</text>
</comment>
<organism evidence="1 2">
    <name type="scientific">Rossellomorea aquimaris</name>
    <dbReference type="NCBI Taxonomy" id="189382"/>
    <lineage>
        <taxon>Bacteria</taxon>
        <taxon>Bacillati</taxon>
        <taxon>Bacillota</taxon>
        <taxon>Bacilli</taxon>
        <taxon>Bacillales</taxon>
        <taxon>Bacillaceae</taxon>
        <taxon>Rossellomorea</taxon>
    </lineage>
</organism>
<sequence>MVKWMRTTEFKKLMTQSSLNIKEFCVIIYIEQINHYTIQKDFCVACQHGWLLWLFKRAKILNSLHNTNSRNINKNHQNSLIS</sequence>
<evidence type="ECO:0000313" key="1">
    <source>
        <dbReference type="EMBL" id="OIU71898.1"/>
    </source>
</evidence>